<protein>
    <submittedName>
        <fullName evidence="2">Uncharacterized protein</fullName>
    </submittedName>
</protein>
<feature type="transmembrane region" description="Helical" evidence="1">
    <location>
        <begin position="77"/>
        <end position="95"/>
    </location>
</feature>
<dbReference type="AlphaFoldDB" id="A0A1I0EDX1"/>
<name>A0A1I0EDX1_9PROT</name>
<evidence type="ECO:0000256" key="1">
    <source>
        <dbReference type="SAM" id="Phobius"/>
    </source>
</evidence>
<evidence type="ECO:0000313" key="2">
    <source>
        <dbReference type="EMBL" id="SET42638.1"/>
    </source>
</evidence>
<feature type="transmembrane region" description="Helical" evidence="1">
    <location>
        <begin position="29"/>
        <end position="57"/>
    </location>
</feature>
<keyword evidence="1" id="KW-0472">Membrane</keyword>
<keyword evidence="1" id="KW-1133">Transmembrane helix</keyword>
<sequence>MPTHLGQQALRCCIFANAKNIIKLIRKTLLLLMCLLPLILVLTASVLLSKLACLVYQDINQLKLKDGRDMIQCAGDMIIYVAGFPAIYGCQSLYFQDAIFQKRAEVPAPLASDRLGRVS</sequence>
<organism evidence="2 3">
    <name type="scientific">Nitrosospira multiformis</name>
    <dbReference type="NCBI Taxonomy" id="1231"/>
    <lineage>
        <taxon>Bacteria</taxon>
        <taxon>Pseudomonadati</taxon>
        <taxon>Pseudomonadota</taxon>
        <taxon>Betaproteobacteria</taxon>
        <taxon>Nitrosomonadales</taxon>
        <taxon>Nitrosomonadaceae</taxon>
        <taxon>Nitrosospira</taxon>
    </lineage>
</organism>
<keyword evidence="1" id="KW-0812">Transmembrane</keyword>
<dbReference type="EMBL" id="FOHI01000006">
    <property type="protein sequence ID" value="SET42638.1"/>
    <property type="molecule type" value="Genomic_DNA"/>
</dbReference>
<dbReference type="Proteomes" id="UP000183339">
    <property type="component" value="Unassembled WGS sequence"/>
</dbReference>
<accession>A0A1I0EDX1</accession>
<proteinExistence type="predicted"/>
<gene>
    <name evidence="2" type="ORF">SAMN05216412_106109</name>
</gene>
<reference evidence="2 3" key="1">
    <citation type="submission" date="2016-10" db="EMBL/GenBank/DDBJ databases">
        <authorList>
            <person name="de Groot N.N."/>
        </authorList>
    </citation>
    <scope>NUCLEOTIDE SEQUENCE [LARGE SCALE GENOMIC DNA]</scope>
    <source>
        <strain evidence="2 3">Nl7</strain>
    </source>
</reference>
<evidence type="ECO:0000313" key="3">
    <source>
        <dbReference type="Proteomes" id="UP000183339"/>
    </source>
</evidence>